<keyword evidence="6" id="KW-0418">Kinase</keyword>
<dbReference type="Gene3D" id="3.30.450.40">
    <property type="match status" value="1"/>
</dbReference>
<dbReference type="PANTHER" id="PTHR42878">
    <property type="entry name" value="TWO-COMPONENT HISTIDINE KINASE"/>
    <property type="match status" value="1"/>
</dbReference>
<dbReference type="Pfam" id="PF02518">
    <property type="entry name" value="HATPase_c"/>
    <property type="match status" value="1"/>
</dbReference>
<evidence type="ECO:0000256" key="6">
    <source>
        <dbReference type="ARBA" id="ARBA00022777"/>
    </source>
</evidence>
<protein>
    <recommendedName>
        <fullName evidence="2">histidine kinase</fullName>
        <ecNumber evidence="2">2.7.13.3</ecNumber>
    </recommendedName>
</protein>
<evidence type="ECO:0000256" key="2">
    <source>
        <dbReference type="ARBA" id="ARBA00012438"/>
    </source>
</evidence>
<dbReference type="RefSeq" id="WP_243334194.1">
    <property type="nucleotide sequence ID" value="NZ_AP027081.1"/>
</dbReference>
<dbReference type="GO" id="GO:0030295">
    <property type="term" value="F:protein kinase activator activity"/>
    <property type="evidence" value="ECO:0007669"/>
    <property type="project" value="TreeGrafter"/>
</dbReference>
<evidence type="ECO:0000256" key="3">
    <source>
        <dbReference type="ARBA" id="ARBA00022553"/>
    </source>
</evidence>
<dbReference type="PROSITE" id="PS50109">
    <property type="entry name" value="HIS_KIN"/>
    <property type="match status" value="1"/>
</dbReference>
<dbReference type="Proteomes" id="UP001228113">
    <property type="component" value="Chromosome"/>
</dbReference>
<keyword evidence="4" id="KW-0808">Transferase</keyword>
<gene>
    <name evidence="10" type="ORF">METESE_17580</name>
</gene>
<sequence length="430" mass="48214">MADNHPILHFLAPTGAPGRAFDAEEQAVLDRLNQKVAGESSLDDLLDLLFQGVRELYPCDRIGLALAEDEGRRIVAQRYRALYEPVLLRDGYHEDLAGSSLQRVLETNCARVIYDLPRYLAEHPRSQSTRLLIREGVRSSLTCPLRVKDRSVGVLFLSSREPRAYTPYHVQLWMELAERLSQAVEKAWRIEQLTAANQAYNEMLAFVSHELKNPVASMITDARVLTGGYLGDLEPRQIQKLDRLIEKGNYLLDLVREYLDLARMEGGHMVLRPEEAPLGALVESALDVVQPLAEARRMRVERHLPPDPAPVACDPSLIRIVLVNLLGNAVKYGAEGGLLRVTVERHPDRIAFAVWNEGPGFPASERTRLFRKFSRLQTPALQGRKGTGVGLYTAWRIVNLHGGRMDAQSQEGAWAEFAFDLPQPLPSPQA</sequence>
<dbReference type="InterPro" id="IPR003661">
    <property type="entry name" value="HisK_dim/P_dom"/>
</dbReference>
<dbReference type="SMART" id="SM00065">
    <property type="entry name" value="GAF"/>
    <property type="match status" value="1"/>
</dbReference>
<evidence type="ECO:0000259" key="9">
    <source>
        <dbReference type="PROSITE" id="PS50109"/>
    </source>
</evidence>
<keyword evidence="7" id="KW-0067">ATP-binding</keyword>
<reference evidence="10" key="1">
    <citation type="journal article" date="2023" name="Int. J. Syst. Evol. Microbiol.">
        <title>Mesoterricola silvestris gen. nov., sp. nov., Mesoterricola sediminis sp. nov., Geothrix oryzae sp. nov., Geothrix edaphica sp. nov., Geothrix rubra sp. nov., and Geothrix limicola sp. nov., six novel members of Acidobacteriota isolated from soils.</title>
        <authorList>
            <person name="Itoh H."/>
            <person name="Sugisawa Y."/>
            <person name="Mise K."/>
            <person name="Xu Z."/>
            <person name="Kuniyasu M."/>
            <person name="Ushijima N."/>
            <person name="Kawano K."/>
            <person name="Kobayashi E."/>
            <person name="Shiratori Y."/>
            <person name="Masuda Y."/>
            <person name="Senoo K."/>
        </authorList>
    </citation>
    <scope>NUCLEOTIDE SEQUENCE</scope>
    <source>
        <strain evidence="10">W786</strain>
    </source>
</reference>
<dbReference type="InterPro" id="IPR029016">
    <property type="entry name" value="GAF-like_dom_sf"/>
</dbReference>
<keyword evidence="8" id="KW-0902">Two-component regulatory system</keyword>
<dbReference type="SUPFAM" id="SSF47384">
    <property type="entry name" value="Homodimeric domain of signal transducing histidine kinase"/>
    <property type="match status" value="1"/>
</dbReference>
<dbReference type="GO" id="GO:0000155">
    <property type="term" value="F:phosphorelay sensor kinase activity"/>
    <property type="evidence" value="ECO:0007669"/>
    <property type="project" value="InterPro"/>
</dbReference>
<dbReference type="SMART" id="SM00388">
    <property type="entry name" value="HisKA"/>
    <property type="match status" value="1"/>
</dbReference>
<dbReference type="Gene3D" id="1.10.287.130">
    <property type="match status" value="1"/>
</dbReference>
<dbReference type="PRINTS" id="PR00344">
    <property type="entry name" value="BCTRLSENSOR"/>
</dbReference>
<dbReference type="GO" id="GO:0005524">
    <property type="term" value="F:ATP binding"/>
    <property type="evidence" value="ECO:0007669"/>
    <property type="project" value="UniProtKB-KW"/>
</dbReference>
<dbReference type="GO" id="GO:0007234">
    <property type="term" value="P:osmosensory signaling via phosphorelay pathway"/>
    <property type="evidence" value="ECO:0007669"/>
    <property type="project" value="TreeGrafter"/>
</dbReference>
<accession>A0AA48GYL6</accession>
<dbReference type="InterPro" id="IPR036890">
    <property type="entry name" value="HATPase_C_sf"/>
</dbReference>
<dbReference type="InterPro" id="IPR004358">
    <property type="entry name" value="Sig_transdc_His_kin-like_C"/>
</dbReference>
<dbReference type="Pfam" id="PF00512">
    <property type="entry name" value="HisKA"/>
    <property type="match status" value="1"/>
</dbReference>
<dbReference type="InterPro" id="IPR036097">
    <property type="entry name" value="HisK_dim/P_sf"/>
</dbReference>
<dbReference type="InterPro" id="IPR005467">
    <property type="entry name" value="His_kinase_dom"/>
</dbReference>
<evidence type="ECO:0000256" key="4">
    <source>
        <dbReference type="ARBA" id="ARBA00022679"/>
    </source>
</evidence>
<dbReference type="EMBL" id="AP027081">
    <property type="protein sequence ID" value="BDU76800.1"/>
    <property type="molecule type" value="Genomic_DNA"/>
</dbReference>
<dbReference type="InterPro" id="IPR003018">
    <property type="entry name" value="GAF"/>
</dbReference>
<dbReference type="SUPFAM" id="SSF55874">
    <property type="entry name" value="ATPase domain of HSP90 chaperone/DNA topoisomerase II/histidine kinase"/>
    <property type="match status" value="1"/>
</dbReference>
<name>A0AA48GYL6_9BACT</name>
<evidence type="ECO:0000256" key="7">
    <source>
        <dbReference type="ARBA" id="ARBA00022840"/>
    </source>
</evidence>
<dbReference type="AlphaFoldDB" id="A0AA48GYL6"/>
<evidence type="ECO:0000256" key="5">
    <source>
        <dbReference type="ARBA" id="ARBA00022741"/>
    </source>
</evidence>
<dbReference type="EC" id="2.7.13.3" evidence="2"/>
<dbReference type="SUPFAM" id="SSF55781">
    <property type="entry name" value="GAF domain-like"/>
    <property type="match status" value="1"/>
</dbReference>
<dbReference type="SMART" id="SM00387">
    <property type="entry name" value="HATPase_c"/>
    <property type="match status" value="1"/>
</dbReference>
<evidence type="ECO:0000313" key="11">
    <source>
        <dbReference type="Proteomes" id="UP001228113"/>
    </source>
</evidence>
<proteinExistence type="predicted"/>
<dbReference type="InterPro" id="IPR050351">
    <property type="entry name" value="BphY/WalK/GraS-like"/>
</dbReference>
<evidence type="ECO:0000256" key="1">
    <source>
        <dbReference type="ARBA" id="ARBA00000085"/>
    </source>
</evidence>
<keyword evidence="3" id="KW-0597">Phosphoprotein</keyword>
<feature type="domain" description="Histidine kinase" evidence="9">
    <location>
        <begin position="206"/>
        <end position="425"/>
    </location>
</feature>
<comment type="catalytic activity">
    <reaction evidence="1">
        <text>ATP + protein L-histidine = ADP + protein N-phospho-L-histidine.</text>
        <dbReference type="EC" id="2.7.13.3"/>
    </reaction>
</comment>
<evidence type="ECO:0000256" key="8">
    <source>
        <dbReference type="ARBA" id="ARBA00023012"/>
    </source>
</evidence>
<keyword evidence="11" id="KW-1185">Reference proteome</keyword>
<dbReference type="PANTHER" id="PTHR42878:SF7">
    <property type="entry name" value="SENSOR HISTIDINE KINASE GLRK"/>
    <property type="match status" value="1"/>
</dbReference>
<dbReference type="Gene3D" id="3.30.565.10">
    <property type="entry name" value="Histidine kinase-like ATPase, C-terminal domain"/>
    <property type="match status" value="1"/>
</dbReference>
<dbReference type="Pfam" id="PF13185">
    <property type="entry name" value="GAF_2"/>
    <property type="match status" value="1"/>
</dbReference>
<dbReference type="CDD" id="cd00082">
    <property type="entry name" value="HisKA"/>
    <property type="match status" value="1"/>
</dbReference>
<evidence type="ECO:0000313" key="10">
    <source>
        <dbReference type="EMBL" id="BDU76800.1"/>
    </source>
</evidence>
<dbReference type="InterPro" id="IPR003594">
    <property type="entry name" value="HATPase_dom"/>
</dbReference>
<dbReference type="KEGG" id="msea:METESE_17580"/>
<dbReference type="GO" id="GO:0000156">
    <property type="term" value="F:phosphorelay response regulator activity"/>
    <property type="evidence" value="ECO:0007669"/>
    <property type="project" value="TreeGrafter"/>
</dbReference>
<keyword evidence="5" id="KW-0547">Nucleotide-binding</keyword>
<organism evidence="10 11">
    <name type="scientific">Mesoterricola sediminis</name>
    <dbReference type="NCBI Taxonomy" id="2927980"/>
    <lineage>
        <taxon>Bacteria</taxon>
        <taxon>Pseudomonadati</taxon>
        <taxon>Acidobacteriota</taxon>
        <taxon>Holophagae</taxon>
        <taxon>Holophagales</taxon>
        <taxon>Holophagaceae</taxon>
        <taxon>Mesoterricola</taxon>
    </lineage>
</organism>